<dbReference type="Proteomes" id="UP001057452">
    <property type="component" value="Chromosome 10"/>
</dbReference>
<dbReference type="EMBL" id="CM043794">
    <property type="protein sequence ID" value="KAI4819385.1"/>
    <property type="molecule type" value="Genomic_DNA"/>
</dbReference>
<name>A0ACB9X0T9_CHAAC</name>
<feature type="non-terminal residue" evidence="1">
    <location>
        <position position="140"/>
    </location>
</feature>
<keyword evidence="2" id="KW-1185">Reference proteome</keyword>
<gene>
    <name evidence="1" type="ORF">KUCAC02_004632</name>
</gene>
<reference evidence="1" key="1">
    <citation type="submission" date="2022-05" db="EMBL/GenBank/DDBJ databases">
        <title>Chromosome-level genome of Chaenocephalus aceratus.</title>
        <authorList>
            <person name="Park H."/>
        </authorList>
    </citation>
    <scope>NUCLEOTIDE SEQUENCE</scope>
    <source>
        <strain evidence="1">KU_202001</strain>
    </source>
</reference>
<evidence type="ECO:0000313" key="1">
    <source>
        <dbReference type="EMBL" id="KAI4819385.1"/>
    </source>
</evidence>
<sequence>RGDHLEEGEQKHLSQGLVDSENIGYTSAGEYFWASEDVQGVQVGKSRSITVQTGESWLVDTPPLARHHTLRSQAERSCFDTDLSSAVEETDRAFEVVCMLQVYDSSLGVMASIKKDNIGLVETQRRCPMISFPFVSYSTQ</sequence>
<protein>
    <submittedName>
        <fullName evidence="1">Uncharacterized protein</fullName>
    </submittedName>
</protein>
<accession>A0ACB9X0T9</accession>
<proteinExistence type="predicted"/>
<evidence type="ECO:0000313" key="2">
    <source>
        <dbReference type="Proteomes" id="UP001057452"/>
    </source>
</evidence>
<comment type="caution">
    <text evidence="1">The sequence shown here is derived from an EMBL/GenBank/DDBJ whole genome shotgun (WGS) entry which is preliminary data.</text>
</comment>
<organism evidence="1 2">
    <name type="scientific">Chaenocephalus aceratus</name>
    <name type="common">Blackfin icefish</name>
    <name type="synonym">Chaenichthys aceratus</name>
    <dbReference type="NCBI Taxonomy" id="36190"/>
    <lineage>
        <taxon>Eukaryota</taxon>
        <taxon>Metazoa</taxon>
        <taxon>Chordata</taxon>
        <taxon>Craniata</taxon>
        <taxon>Vertebrata</taxon>
        <taxon>Euteleostomi</taxon>
        <taxon>Actinopterygii</taxon>
        <taxon>Neopterygii</taxon>
        <taxon>Teleostei</taxon>
        <taxon>Neoteleostei</taxon>
        <taxon>Acanthomorphata</taxon>
        <taxon>Eupercaria</taxon>
        <taxon>Perciformes</taxon>
        <taxon>Notothenioidei</taxon>
        <taxon>Channichthyidae</taxon>
        <taxon>Chaenocephalus</taxon>
    </lineage>
</organism>
<feature type="non-terminal residue" evidence="1">
    <location>
        <position position="1"/>
    </location>
</feature>